<evidence type="ECO:0000313" key="3">
    <source>
        <dbReference type="EMBL" id="CAG8441379.1"/>
    </source>
</evidence>
<dbReference type="AlphaFoldDB" id="A0A9N8YQT5"/>
<protein>
    <submittedName>
        <fullName evidence="3">8352_t:CDS:1</fullName>
    </submittedName>
</protein>
<keyword evidence="2" id="KW-0812">Transmembrane</keyword>
<feature type="transmembrane region" description="Helical" evidence="2">
    <location>
        <begin position="74"/>
        <end position="92"/>
    </location>
</feature>
<accession>A0A9N8YQT5</accession>
<name>A0A9N8YQT5_9GLOM</name>
<dbReference type="OrthoDB" id="2408120at2759"/>
<evidence type="ECO:0000313" key="4">
    <source>
        <dbReference type="Proteomes" id="UP000789508"/>
    </source>
</evidence>
<comment type="caution">
    <text evidence="3">The sequence shown here is derived from an EMBL/GenBank/DDBJ whole genome shotgun (WGS) entry which is preliminary data.</text>
</comment>
<gene>
    <name evidence="3" type="ORF">ALEPTO_LOCUS337</name>
</gene>
<keyword evidence="2" id="KW-0472">Membrane</keyword>
<evidence type="ECO:0000256" key="1">
    <source>
        <dbReference type="SAM" id="MobiDB-lite"/>
    </source>
</evidence>
<keyword evidence="4" id="KW-1185">Reference proteome</keyword>
<feature type="region of interest" description="Disordered" evidence="1">
    <location>
        <begin position="1"/>
        <end position="24"/>
    </location>
</feature>
<organism evidence="3 4">
    <name type="scientific">Ambispora leptoticha</name>
    <dbReference type="NCBI Taxonomy" id="144679"/>
    <lineage>
        <taxon>Eukaryota</taxon>
        <taxon>Fungi</taxon>
        <taxon>Fungi incertae sedis</taxon>
        <taxon>Mucoromycota</taxon>
        <taxon>Glomeromycotina</taxon>
        <taxon>Glomeromycetes</taxon>
        <taxon>Archaeosporales</taxon>
        <taxon>Ambisporaceae</taxon>
        <taxon>Ambispora</taxon>
    </lineage>
</organism>
<feature type="transmembrane region" description="Helical" evidence="2">
    <location>
        <begin position="132"/>
        <end position="154"/>
    </location>
</feature>
<evidence type="ECO:0000256" key="2">
    <source>
        <dbReference type="SAM" id="Phobius"/>
    </source>
</evidence>
<feature type="transmembrane region" description="Helical" evidence="2">
    <location>
        <begin position="291"/>
        <end position="310"/>
    </location>
</feature>
<sequence length="384" mass="42505">MSSSKTPPGPAPTKTTGPNILSTVSGDEIKSGLVGLEKIGVADDIERGIKKIDKDTPDERQQEERKITHRIYKLDIAITCLLYYTSLTSNWLTLLGSSKSIGDFFYKVLIGSFNFTEWNFDRFDIVGKISGVTCSLQIILFVLANVIVLGITFIHPNGKKGLPVNLRAPIYYGGPFQFIHLMKPSLKEFHSSVRRIDAQFSQVLEILSQLFIIVAATIATHAKLEDITDIINANPQTITPNTVDNGLSYLVTRQYLNNTTPTNITSTTSSVDETELTLAVQNAALFTKTTLVVSTVGIIMTSFLNVLNWISNVWRINQDDLIIYEIYKIITRVLVCYPCCGDRFDGGNEEITGEQAKAESQALMEKENQNLDGKIVSPALKKGT</sequence>
<dbReference type="EMBL" id="CAJVPS010000019">
    <property type="protein sequence ID" value="CAG8441379.1"/>
    <property type="molecule type" value="Genomic_DNA"/>
</dbReference>
<dbReference type="Proteomes" id="UP000789508">
    <property type="component" value="Unassembled WGS sequence"/>
</dbReference>
<keyword evidence="2" id="KW-1133">Transmembrane helix</keyword>
<reference evidence="3" key="1">
    <citation type="submission" date="2021-06" db="EMBL/GenBank/DDBJ databases">
        <authorList>
            <person name="Kallberg Y."/>
            <person name="Tangrot J."/>
            <person name="Rosling A."/>
        </authorList>
    </citation>
    <scope>NUCLEOTIDE SEQUENCE</scope>
    <source>
        <strain evidence="3">FL130A</strain>
    </source>
</reference>
<proteinExistence type="predicted"/>